<feature type="compositionally biased region" description="Polar residues" evidence="1">
    <location>
        <begin position="733"/>
        <end position="757"/>
    </location>
</feature>
<feature type="compositionally biased region" description="Polar residues" evidence="1">
    <location>
        <begin position="417"/>
        <end position="427"/>
    </location>
</feature>
<feature type="region of interest" description="Disordered" evidence="1">
    <location>
        <begin position="710"/>
        <end position="763"/>
    </location>
</feature>
<organism evidence="2 3">
    <name type="scientific">Papiliotrema laurentii</name>
    <name type="common">Cryptococcus laurentii</name>
    <dbReference type="NCBI Taxonomy" id="5418"/>
    <lineage>
        <taxon>Eukaryota</taxon>
        <taxon>Fungi</taxon>
        <taxon>Dikarya</taxon>
        <taxon>Basidiomycota</taxon>
        <taxon>Agaricomycotina</taxon>
        <taxon>Tremellomycetes</taxon>
        <taxon>Tremellales</taxon>
        <taxon>Rhynchogastremaceae</taxon>
        <taxon>Papiliotrema</taxon>
    </lineage>
</organism>
<name>A0AAD9FU49_PAPLA</name>
<feature type="compositionally biased region" description="Acidic residues" evidence="1">
    <location>
        <begin position="580"/>
        <end position="592"/>
    </location>
</feature>
<feature type="region of interest" description="Disordered" evidence="1">
    <location>
        <begin position="778"/>
        <end position="817"/>
    </location>
</feature>
<feature type="compositionally biased region" description="Acidic residues" evidence="1">
    <location>
        <begin position="840"/>
        <end position="854"/>
    </location>
</feature>
<comment type="caution">
    <text evidence="2">The sequence shown here is derived from an EMBL/GenBank/DDBJ whole genome shotgun (WGS) entry which is preliminary data.</text>
</comment>
<dbReference type="PANTHER" id="PTHR13060">
    <property type="entry name" value="SGT1 PROTEIN HSGT1 SUPPRESSOR OF GCR2"/>
    <property type="match status" value="1"/>
</dbReference>
<dbReference type="PANTHER" id="PTHR13060:SF0">
    <property type="entry name" value="PROTEIN ECDYSONELESS HOMOLOG"/>
    <property type="match status" value="1"/>
</dbReference>
<sequence length="893" mass="99254">MSTSFPSLAQTPRAFPLPTIAEDTLHYTLHSSASSATETDALAVLITEYVESLLIQPWLWNKDGWELKRVEGKNGQLEGRMRVGDAVDDEWAVVWLLKQVSQKWKDLVISIRDSDGEFLLIEAANELPAWVSPENAENRLWLQDGHLHLVPLSVRSSTTGLPRPIPDEEEDERRFDAETYLNEEDGVSAVRTGKYRAEDKMEQAVWDRISSYPDALKTHQHRTKAWLPEPIARALSQKPELIQKAVEGFYVRDPVQLRAASRMTHFPPSPAVLSSVLMTRAAYAQLQGQVFHPPRVFGPEWHIREGQDLDDERRWRDLGVKIATGFEIMYREGGARGRSGQKDAAAEDIRSTAEYQTFISNLKRAGFFGTELEGSEKWKQREEEALKGWRQVRSADTSAQRPSFAYQVDQAIQESLTTDQGSLQVSPNDPEDSDKWLEVSPDELDGMMQKASGASGSAVPGERAEVGDEHGRALGDLAKKVEEFIGGQGDVEGARFVDELSDEDMDDDSDEEEQQGMTAAEKDERMKNLVAPLPENEWGRKTQQTVVPAAKGESKKGNVNEHSGMKMRPPRFAKQQFDGVESDSDDDVDEAELPPVGTIGRQIAQMKWGDMGPKIEEIDDEEEEEKRAARSRKFDMGDDIDEQMRRKVWGGDDDMEQGDEAPMVVNDGDDMDVDMGLEGEEFLKFSKEALGINEDMWRDIVASREARGAFVPELSKNAPVNMPSQGGLKSAQHLPSGSSTSQQEPTAQPATAEQTGVNMDLDSFDKVMAAMDAELAKIKGPQQAAQPTSSGSKSKAPAKVKFASLPDLPSEADLDDLDDEDLAAMDRELKAALKNAGVEDVSDDEIPEADELDEDGKREYKMMKDFLESYRSQGGQSGVVGNLFGRLGEEKKK</sequence>
<feature type="compositionally biased region" description="Polar residues" evidence="1">
    <location>
        <begin position="783"/>
        <end position="793"/>
    </location>
</feature>
<dbReference type="Proteomes" id="UP001182556">
    <property type="component" value="Unassembled WGS sequence"/>
</dbReference>
<feature type="region of interest" description="Disordered" evidence="1">
    <location>
        <begin position="485"/>
        <end position="673"/>
    </location>
</feature>
<feature type="region of interest" description="Disordered" evidence="1">
    <location>
        <begin position="417"/>
        <end position="438"/>
    </location>
</feature>
<proteinExistence type="predicted"/>
<reference evidence="2" key="1">
    <citation type="submission" date="2023-02" db="EMBL/GenBank/DDBJ databases">
        <title>Identification and recombinant expression of a fungal hydrolase from Papiliotrema laurentii that hydrolyzes apple cutin and clears colloidal polyester polyurethane.</title>
        <authorList>
            <consortium name="DOE Joint Genome Institute"/>
            <person name="Roman V.A."/>
            <person name="Bojanowski C."/>
            <person name="Crable B.R."/>
            <person name="Wagner D.N."/>
            <person name="Hung C.S."/>
            <person name="Nadeau L.J."/>
            <person name="Schratz L."/>
            <person name="Haridas S."/>
            <person name="Pangilinan J."/>
            <person name="Lipzen A."/>
            <person name="Na H."/>
            <person name="Yan M."/>
            <person name="Ng V."/>
            <person name="Grigoriev I.V."/>
            <person name="Spatafora J.W."/>
            <person name="Barlow D."/>
            <person name="Biffinger J."/>
            <person name="Kelley-Loughnane N."/>
            <person name="Varaljay V.A."/>
            <person name="Crookes-Goodson W.J."/>
        </authorList>
    </citation>
    <scope>NUCLEOTIDE SEQUENCE</scope>
    <source>
        <strain evidence="2">5307AH</strain>
    </source>
</reference>
<feature type="region of interest" description="Disordered" evidence="1">
    <location>
        <begin position="874"/>
        <end position="893"/>
    </location>
</feature>
<keyword evidence="3" id="KW-1185">Reference proteome</keyword>
<dbReference type="GO" id="GO:0005634">
    <property type="term" value="C:nucleus"/>
    <property type="evidence" value="ECO:0007669"/>
    <property type="project" value="TreeGrafter"/>
</dbReference>
<evidence type="ECO:0000313" key="2">
    <source>
        <dbReference type="EMBL" id="KAK1926156.1"/>
    </source>
</evidence>
<feature type="compositionally biased region" description="Acidic residues" evidence="1">
    <location>
        <begin position="499"/>
        <end position="514"/>
    </location>
</feature>
<dbReference type="InterPro" id="IPR010770">
    <property type="entry name" value="Ecd"/>
</dbReference>
<feature type="compositionally biased region" description="Basic and acidic residues" evidence="1">
    <location>
        <begin position="625"/>
        <end position="636"/>
    </location>
</feature>
<evidence type="ECO:0000256" key="1">
    <source>
        <dbReference type="SAM" id="MobiDB-lite"/>
    </source>
</evidence>
<accession>A0AAD9FU49</accession>
<dbReference type="Pfam" id="PF07093">
    <property type="entry name" value="SGT1"/>
    <property type="match status" value="1"/>
</dbReference>
<dbReference type="AlphaFoldDB" id="A0AAD9FU49"/>
<gene>
    <name evidence="2" type="ORF">DB88DRAFT_480870</name>
</gene>
<protein>
    <submittedName>
        <fullName evidence="2">SGT1 protein-domain-containing protein</fullName>
    </submittedName>
</protein>
<dbReference type="EMBL" id="JAODAN010000002">
    <property type="protein sequence ID" value="KAK1926156.1"/>
    <property type="molecule type" value="Genomic_DNA"/>
</dbReference>
<evidence type="ECO:0000313" key="3">
    <source>
        <dbReference type="Proteomes" id="UP001182556"/>
    </source>
</evidence>
<feature type="region of interest" description="Disordered" evidence="1">
    <location>
        <begin position="836"/>
        <end position="857"/>
    </location>
</feature>